<evidence type="ECO:0000313" key="3">
    <source>
        <dbReference type="Proteomes" id="UP000039865"/>
    </source>
</evidence>
<dbReference type="EMBL" id="CCKQ01005942">
    <property type="protein sequence ID" value="CDW77222.1"/>
    <property type="molecule type" value="Genomic_DNA"/>
</dbReference>
<name>A0A078A6K0_STYLE</name>
<evidence type="ECO:0000313" key="2">
    <source>
        <dbReference type="EMBL" id="CDW77222.1"/>
    </source>
</evidence>
<reference evidence="2 3" key="1">
    <citation type="submission" date="2014-06" db="EMBL/GenBank/DDBJ databases">
        <authorList>
            <person name="Swart Estienne"/>
        </authorList>
    </citation>
    <scope>NUCLEOTIDE SEQUENCE [LARGE SCALE GENOMIC DNA]</scope>
    <source>
        <strain evidence="2 3">130c</strain>
    </source>
</reference>
<sequence length="167" mass="18156">MMSQFEQTKKQSTEGVIGGTGYEKVGLSSSLPSGNPPGGYNVEVSLGPQGSLDLDQKKKEFFSSRTQEYRAPYQAGEHRSTFHAENQPILRQAPEVIIPKESKMTQAEGAIGSALHSAKESILHGYNAMKDTILGETAAHQKQDQTLLKGQGINQAPNANFSIHRDD</sequence>
<feature type="region of interest" description="Disordered" evidence="1">
    <location>
        <begin position="69"/>
        <end position="90"/>
    </location>
</feature>
<accession>A0A078A6K0</accession>
<evidence type="ECO:0000256" key="1">
    <source>
        <dbReference type="SAM" id="MobiDB-lite"/>
    </source>
</evidence>
<feature type="region of interest" description="Disordered" evidence="1">
    <location>
        <begin position="1"/>
        <end position="51"/>
    </location>
</feature>
<dbReference type="Proteomes" id="UP000039865">
    <property type="component" value="Unassembled WGS sequence"/>
</dbReference>
<organism evidence="2 3">
    <name type="scientific">Stylonychia lemnae</name>
    <name type="common">Ciliate</name>
    <dbReference type="NCBI Taxonomy" id="5949"/>
    <lineage>
        <taxon>Eukaryota</taxon>
        <taxon>Sar</taxon>
        <taxon>Alveolata</taxon>
        <taxon>Ciliophora</taxon>
        <taxon>Intramacronucleata</taxon>
        <taxon>Spirotrichea</taxon>
        <taxon>Stichotrichia</taxon>
        <taxon>Sporadotrichida</taxon>
        <taxon>Oxytrichidae</taxon>
        <taxon>Stylonychinae</taxon>
        <taxon>Stylonychia</taxon>
    </lineage>
</organism>
<feature type="region of interest" description="Disordered" evidence="1">
    <location>
        <begin position="148"/>
        <end position="167"/>
    </location>
</feature>
<keyword evidence="3" id="KW-1185">Reference proteome</keyword>
<proteinExistence type="predicted"/>
<dbReference type="AlphaFoldDB" id="A0A078A6K0"/>
<feature type="compositionally biased region" description="Polar residues" evidence="1">
    <location>
        <begin position="148"/>
        <end position="161"/>
    </location>
</feature>
<gene>
    <name evidence="2" type="primary">Contig5228.g5607</name>
    <name evidence="2" type="ORF">STYLEM_6180</name>
</gene>
<protein>
    <submittedName>
        <fullName evidence="2">Uncharacterized protein</fullName>
    </submittedName>
</protein>
<dbReference type="InParanoid" id="A0A078A6K0"/>